<name>A0A7X0KT89_9MICO</name>
<organism evidence="10 11">
    <name type="scientific">Microbacterium thalassium</name>
    <dbReference type="NCBI Taxonomy" id="362649"/>
    <lineage>
        <taxon>Bacteria</taxon>
        <taxon>Bacillati</taxon>
        <taxon>Actinomycetota</taxon>
        <taxon>Actinomycetes</taxon>
        <taxon>Micrococcales</taxon>
        <taxon>Microbacteriaceae</taxon>
        <taxon>Microbacterium</taxon>
    </lineage>
</organism>
<feature type="modified residue" description="4-aspartylphosphate" evidence="6">
    <location>
        <position position="56"/>
    </location>
</feature>
<dbReference type="CDD" id="cd00383">
    <property type="entry name" value="trans_reg_C"/>
    <property type="match status" value="1"/>
</dbReference>
<dbReference type="Pfam" id="PF00486">
    <property type="entry name" value="Trans_reg_C"/>
    <property type="match status" value="1"/>
</dbReference>
<dbReference type="SMART" id="SM00448">
    <property type="entry name" value="REC"/>
    <property type="match status" value="1"/>
</dbReference>
<comment type="caution">
    <text evidence="10">The sequence shown here is derived from an EMBL/GenBank/DDBJ whole genome shotgun (WGS) entry which is preliminary data.</text>
</comment>
<keyword evidence="5" id="KW-0804">Transcription</keyword>
<dbReference type="GO" id="GO:0005829">
    <property type="term" value="C:cytosol"/>
    <property type="evidence" value="ECO:0007669"/>
    <property type="project" value="TreeGrafter"/>
</dbReference>
<dbReference type="GO" id="GO:0000976">
    <property type="term" value="F:transcription cis-regulatory region binding"/>
    <property type="evidence" value="ECO:0007669"/>
    <property type="project" value="TreeGrafter"/>
</dbReference>
<accession>A0A7X0KT89</accession>
<dbReference type="Gene3D" id="6.10.250.690">
    <property type="match status" value="1"/>
</dbReference>
<dbReference type="PANTHER" id="PTHR48111:SF4">
    <property type="entry name" value="DNA-BINDING DUAL TRANSCRIPTIONAL REGULATOR OMPR"/>
    <property type="match status" value="1"/>
</dbReference>
<evidence type="ECO:0000313" key="10">
    <source>
        <dbReference type="EMBL" id="MBB6389854.1"/>
    </source>
</evidence>
<evidence type="ECO:0000256" key="7">
    <source>
        <dbReference type="PROSITE-ProRule" id="PRU01091"/>
    </source>
</evidence>
<reference evidence="10 11" key="1">
    <citation type="submission" date="2020-08" db="EMBL/GenBank/DDBJ databases">
        <title>Sequencing the genomes of 1000 actinobacteria strains.</title>
        <authorList>
            <person name="Klenk H.-P."/>
        </authorList>
    </citation>
    <scope>NUCLEOTIDE SEQUENCE [LARGE SCALE GENOMIC DNA]</scope>
    <source>
        <strain evidence="10 11">DSM 12511</strain>
    </source>
</reference>
<dbReference type="Pfam" id="PF00072">
    <property type="entry name" value="Response_reg"/>
    <property type="match status" value="1"/>
</dbReference>
<evidence type="ECO:0000259" key="8">
    <source>
        <dbReference type="PROSITE" id="PS50110"/>
    </source>
</evidence>
<evidence type="ECO:0000256" key="3">
    <source>
        <dbReference type="ARBA" id="ARBA00023015"/>
    </source>
</evidence>
<dbReference type="GO" id="GO:0006355">
    <property type="term" value="P:regulation of DNA-templated transcription"/>
    <property type="evidence" value="ECO:0007669"/>
    <property type="project" value="InterPro"/>
</dbReference>
<dbReference type="AlphaFoldDB" id="A0A7X0KT89"/>
<sequence length="241" mass="26699">MARRVLVVDDEREIRTVLRAYLEADGNVVSEADTGAEALNRILATDGTAPDLVLLDIRLPDLDGLEVLRTLRRTSDVYVILVTARAEEADTLIGLATGADDYITKPFSPREVAARVRTVLRRMRDDAAPPGAAADDHVLRFAGLTLDEQRRELVVDGREIILSTLEFDLLHALAASPGRVFSRAQLLEEVWGYDFYGDERVVDVHIRGVRRALGDDAADPRIIGTVRGVGYKFLLRPEEGR</sequence>
<dbReference type="FunFam" id="1.10.10.10:FF:000018">
    <property type="entry name" value="DNA-binding response regulator ResD"/>
    <property type="match status" value="1"/>
</dbReference>
<dbReference type="GO" id="GO:0000156">
    <property type="term" value="F:phosphorelay response regulator activity"/>
    <property type="evidence" value="ECO:0007669"/>
    <property type="project" value="TreeGrafter"/>
</dbReference>
<dbReference type="PROSITE" id="PS51755">
    <property type="entry name" value="OMPR_PHOB"/>
    <property type="match status" value="1"/>
</dbReference>
<dbReference type="EMBL" id="JACHML010000001">
    <property type="protein sequence ID" value="MBB6389854.1"/>
    <property type="molecule type" value="Genomic_DNA"/>
</dbReference>
<dbReference type="Gene3D" id="3.40.50.2300">
    <property type="match status" value="1"/>
</dbReference>
<dbReference type="SMART" id="SM00862">
    <property type="entry name" value="Trans_reg_C"/>
    <property type="match status" value="1"/>
</dbReference>
<feature type="domain" description="Response regulatory" evidence="8">
    <location>
        <begin position="4"/>
        <end position="120"/>
    </location>
</feature>
<dbReference type="CDD" id="cd17574">
    <property type="entry name" value="REC_OmpR"/>
    <property type="match status" value="1"/>
</dbReference>
<keyword evidence="1 6" id="KW-0597">Phosphoprotein</keyword>
<evidence type="ECO:0000259" key="9">
    <source>
        <dbReference type="PROSITE" id="PS51755"/>
    </source>
</evidence>
<evidence type="ECO:0000256" key="1">
    <source>
        <dbReference type="ARBA" id="ARBA00022553"/>
    </source>
</evidence>
<dbReference type="InterPro" id="IPR039420">
    <property type="entry name" value="WalR-like"/>
</dbReference>
<evidence type="ECO:0000256" key="2">
    <source>
        <dbReference type="ARBA" id="ARBA00023012"/>
    </source>
</evidence>
<dbReference type="PROSITE" id="PS50110">
    <property type="entry name" value="RESPONSE_REGULATORY"/>
    <property type="match status" value="1"/>
</dbReference>
<evidence type="ECO:0000256" key="5">
    <source>
        <dbReference type="ARBA" id="ARBA00023163"/>
    </source>
</evidence>
<dbReference type="PANTHER" id="PTHR48111">
    <property type="entry name" value="REGULATOR OF RPOS"/>
    <property type="match status" value="1"/>
</dbReference>
<evidence type="ECO:0000256" key="6">
    <source>
        <dbReference type="PROSITE-ProRule" id="PRU00169"/>
    </source>
</evidence>
<feature type="domain" description="OmpR/PhoB-type" evidence="9">
    <location>
        <begin position="136"/>
        <end position="235"/>
    </location>
</feature>
<evidence type="ECO:0000256" key="4">
    <source>
        <dbReference type="ARBA" id="ARBA00023125"/>
    </source>
</evidence>
<keyword evidence="2" id="KW-0902">Two-component regulatory system</keyword>
<dbReference type="Gene3D" id="1.10.10.10">
    <property type="entry name" value="Winged helix-like DNA-binding domain superfamily/Winged helix DNA-binding domain"/>
    <property type="match status" value="1"/>
</dbReference>
<dbReference type="InterPro" id="IPR011006">
    <property type="entry name" value="CheY-like_superfamily"/>
</dbReference>
<dbReference type="RefSeq" id="WP_184749135.1">
    <property type="nucleotide sequence ID" value="NZ_BAAAJR010000008.1"/>
</dbReference>
<dbReference type="GO" id="GO:0032993">
    <property type="term" value="C:protein-DNA complex"/>
    <property type="evidence" value="ECO:0007669"/>
    <property type="project" value="TreeGrafter"/>
</dbReference>
<dbReference type="InterPro" id="IPR001789">
    <property type="entry name" value="Sig_transdc_resp-reg_receiver"/>
</dbReference>
<dbReference type="SUPFAM" id="SSF52172">
    <property type="entry name" value="CheY-like"/>
    <property type="match status" value="1"/>
</dbReference>
<keyword evidence="4 7" id="KW-0238">DNA-binding</keyword>
<keyword evidence="3" id="KW-0805">Transcription regulation</keyword>
<dbReference type="Proteomes" id="UP000537775">
    <property type="component" value="Unassembled WGS sequence"/>
</dbReference>
<evidence type="ECO:0000313" key="11">
    <source>
        <dbReference type="Proteomes" id="UP000537775"/>
    </source>
</evidence>
<protein>
    <submittedName>
        <fullName evidence="10">DNA-binding response OmpR family regulator</fullName>
    </submittedName>
</protein>
<keyword evidence="11" id="KW-1185">Reference proteome</keyword>
<gene>
    <name evidence="10" type="ORF">HD594_000167</name>
</gene>
<proteinExistence type="predicted"/>
<feature type="DNA-binding region" description="OmpR/PhoB-type" evidence="7">
    <location>
        <begin position="136"/>
        <end position="235"/>
    </location>
</feature>
<dbReference type="InterPro" id="IPR036388">
    <property type="entry name" value="WH-like_DNA-bd_sf"/>
</dbReference>
<dbReference type="InterPro" id="IPR001867">
    <property type="entry name" value="OmpR/PhoB-type_DNA-bd"/>
</dbReference>